<feature type="chain" id="PRO_5044853817" evidence="1">
    <location>
        <begin position="23"/>
        <end position="260"/>
    </location>
</feature>
<dbReference type="EMBL" id="JABMIG020000069">
    <property type="protein sequence ID" value="KAL3795626.1"/>
    <property type="molecule type" value="Genomic_DNA"/>
</dbReference>
<dbReference type="Proteomes" id="UP001516023">
    <property type="component" value="Unassembled WGS sequence"/>
</dbReference>
<proteinExistence type="predicted"/>
<evidence type="ECO:0000313" key="2">
    <source>
        <dbReference type="EMBL" id="KAL3795626.1"/>
    </source>
</evidence>
<accession>A0ABD3Q6K4</accession>
<evidence type="ECO:0000256" key="1">
    <source>
        <dbReference type="SAM" id="SignalP"/>
    </source>
</evidence>
<comment type="caution">
    <text evidence="2">The sequence shown here is derived from an EMBL/GenBank/DDBJ whole genome shotgun (WGS) entry which is preliminary data.</text>
</comment>
<keyword evidence="1" id="KW-0732">Signal</keyword>
<dbReference type="AlphaFoldDB" id="A0ABD3Q6K4"/>
<feature type="signal peptide" evidence="1">
    <location>
        <begin position="1"/>
        <end position="22"/>
    </location>
</feature>
<gene>
    <name evidence="2" type="ORF">HJC23_002033</name>
</gene>
<sequence>MHQSFIIYHLISFTCLISSVRSFTNPSHVVANKSATANRIFLASASKWDSLIDDDDDEGLQFNASRVNELGPPVPRDMKYNMFNIDRQRKNFESIRSIAGKDLTNDVYARDPDSDTFWFIGKVARVSDVPLEKAIGRQWPLIEEHAARLRPAELYPKWGSIELWVAPGDSEVDVAYCRPEIQYVRMFRGSDEESSSVRNVEVGFQGELYENGEEGFRTVRTADGKPAKPEIMSGGENRQPSEAEMDELMEMLNSQIPPDD</sequence>
<evidence type="ECO:0000313" key="3">
    <source>
        <dbReference type="Proteomes" id="UP001516023"/>
    </source>
</evidence>
<reference evidence="2 3" key="1">
    <citation type="journal article" date="2020" name="G3 (Bethesda)">
        <title>Improved Reference Genome for Cyclotella cryptica CCMP332, a Model for Cell Wall Morphogenesis, Salinity Adaptation, and Lipid Production in Diatoms (Bacillariophyta).</title>
        <authorList>
            <person name="Roberts W.R."/>
            <person name="Downey K.M."/>
            <person name="Ruck E.C."/>
            <person name="Traller J.C."/>
            <person name="Alverson A.J."/>
        </authorList>
    </citation>
    <scope>NUCLEOTIDE SEQUENCE [LARGE SCALE GENOMIC DNA]</scope>
    <source>
        <strain evidence="2 3">CCMP332</strain>
    </source>
</reference>
<protein>
    <submittedName>
        <fullName evidence="2">Uncharacterized protein</fullName>
    </submittedName>
</protein>
<name>A0ABD3Q6K4_9STRA</name>
<organism evidence="2 3">
    <name type="scientific">Cyclotella cryptica</name>
    <dbReference type="NCBI Taxonomy" id="29204"/>
    <lineage>
        <taxon>Eukaryota</taxon>
        <taxon>Sar</taxon>
        <taxon>Stramenopiles</taxon>
        <taxon>Ochrophyta</taxon>
        <taxon>Bacillariophyta</taxon>
        <taxon>Coscinodiscophyceae</taxon>
        <taxon>Thalassiosirophycidae</taxon>
        <taxon>Stephanodiscales</taxon>
        <taxon>Stephanodiscaceae</taxon>
        <taxon>Cyclotella</taxon>
    </lineage>
</organism>
<keyword evidence="3" id="KW-1185">Reference proteome</keyword>